<dbReference type="SUPFAM" id="SSF53098">
    <property type="entry name" value="Ribonuclease H-like"/>
    <property type="match status" value="1"/>
</dbReference>
<dbReference type="GO" id="GO:0003676">
    <property type="term" value="F:nucleic acid binding"/>
    <property type="evidence" value="ECO:0007669"/>
    <property type="project" value="InterPro"/>
</dbReference>
<dbReference type="OrthoDB" id="6380082at2759"/>
<gene>
    <name evidence="2" type="ORF">AWC38_SpisGene24713</name>
</gene>
<dbReference type="EMBL" id="LSMT01002324">
    <property type="protein sequence ID" value="PFX11517.1"/>
    <property type="molecule type" value="Genomic_DNA"/>
</dbReference>
<dbReference type="Proteomes" id="UP000225706">
    <property type="component" value="Unassembled WGS sequence"/>
</dbReference>
<keyword evidence="3" id="KW-1185">Reference proteome</keyword>
<sequence>MVVDKLPHSLCVKWKEYRREKELKHATLLDFEKWIEVQVEVHDDFGIRTSKPPIAPPEHKLKHHHGGSAVYSAVTAPSGNSPRFNQSGQFTSPLCVMDDGKCHKLHNCPKFKELSVGDRLAKVREHGLCFRCFWRHWANKCICAKHCGVNGCTRQHNELLHRTLEENKSLSIPSPVEPPIQPSQPEPPLVEVSEKLNVPPASVNIANVRSLRKHLADIELQDVNRAEVKVILGSDVTEIIIPREVREGPRGSPFGIKTKLGWTVTGTLPRHSRDSESVCFIHVALPKEELNELVKSWCGERQCAFVAAKTRVAPVKPLSIPRLELQAAVLSVRLACITQKEHDYEVSSTYYWSDSSAVIGQIRGESKRHPAFTANRLSGILDTSEPQQWRHCPGKLNPADDGSRGLKADSSTPNCRWLNGTSFLLLSEDQWPEDIPKSMFTPDVTCEVPEVPVCRITAYVKRFIENCRTRKEKTEMKIGPLEVQEIKNAKLMSIESAQGEVFSADICNLSGGKPVGMKGRLRTLTPFLDESDILRVGGRIDRPAVCYDVKHPIIIPQDHQLCCLVIIDCHKKLNHEGTEHVPNEFRLLYWIPHSRSTVRKVLNNCSLCKRRTIKPQPPLMASLPKDRLQVAAPFSKIGVDYFGPTMVKYSRKQEKHYGCLFTCLVTRAVHLEVAKSLETDSFIKALKRFIARSGPPSDIYSDNGTNFVGADRELKRSLEEWNQSQISDYLSQKDIQWHFNPPASPHFGAIWERLVQSCKKALKMVLHGQVVTDEVLETAFVETEALVNSRPLTEVSSDSGFEAITPNHFLISRANPVLLCGVFSDKEISSKKLWRQVQVMVDQVWRRWLKEYLPTLTERKRWNLPSYNLGVGDLVLVLDEKTQRSFLGRMTQSVFVK</sequence>
<protein>
    <recommendedName>
        <fullName evidence="1">Integrase catalytic domain-containing protein</fullName>
    </recommendedName>
</protein>
<dbReference type="PROSITE" id="PS50994">
    <property type="entry name" value="INTEGRASE"/>
    <property type="match status" value="1"/>
</dbReference>
<dbReference type="GO" id="GO:0015074">
    <property type="term" value="P:DNA integration"/>
    <property type="evidence" value="ECO:0007669"/>
    <property type="project" value="InterPro"/>
</dbReference>
<proteinExistence type="predicted"/>
<dbReference type="InterPro" id="IPR001584">
    <property type="entry name" value="Integrase_cat-core"/>
</dbReference>
<evidence type="ECO:0000259" key="1">
    <source>
        <dbReference type="PROSITE" id="PS50994"/>
    </source>
</evidence>
<reference evidence="3" key="1">
    <citation type="journal article" date="2017" name="bioRxiv">
        <title>Comparative analysis of the genomes of Stylophora pistillata and Acropora digitifera provides evidence for extensive differences between species of corals.</title>
        <authorList>
            <person name="Voolstra C.R."/>
            <person name="Li Y."/>
            <person name="Liew Y.J."/>
            <person name="Baumgarten S."/>
            <person name="Zoccola D."/>
            <person name="Flot J.-F."/>
            <person name="Tambutte S."/>
            <person name="Allemand D."/>
            <person name="Aranda M."/>
        </authorList>
    </citation>
    <scope>NUCLEOTIDE SEQUENCE [LARGE SCALE GENOMIC DNA]</scope>
</reference>
<dbReference type="STRING" id="50429.A0A2B4R580"/>
<dbReference type="AlphaFoldDB" id="A0A2B4R580"/>
<name>A0A2B4R580_STYPI</name>
<comment type="caution">
    <text evidence="2">The sequence shown here is derived from an EMBL/GenBank/DDBJ whole genome shotgun (WGS) entry which is preliminary data.</text>
</comment>
<dbReference type="PANTHER" id="PTHR47331:SF1">
    <property type="entry name" value="GAG-LIKE PROTEIN"/>
    <property type="match status" value="1"/>
</dbReference>
<dbReference type="InterPro" id="IPR040676">
    <property type="entry name" value="DUF5641"/>
</dbReference>
<organism evidence="2 3">
    <name type="scientific">Stylophora pistillata</name>
    <name type="common">Smooth cauliflower coral</name>
    <dbReference type="NCBI Taxonomy" id="50429"/>
    <lineage>
        <taxon>Eukaryota</taxon>
        <taxon>Metazoa</taxon>
        <taxon>Cnidaria</taxon>
        <taxon>Anthozoa</taxon>
        <taxon>Hexacorallia</taxon>
        <taxon>Scleractinia</taxon>
        <taxon>Astrocoeniina</taxon>
        <taxon>Pocilloporidae</taxon>
        <taxon>Stylophora</taxon>
    </lineage>
</organism>
<feature type="domain" description="Integrase catalytic" evidence="1">
    <location>
        <begin position="629"/>
        <end position="814"/>
    </location>
</feature>
<dbReference type="Gene3D" id="3.30.420.10">
    <property type="entry name" value="Ribonuclease H-like superfamily/Ribonuclease H"/>
    <property type="match status" value="1"/>
</dbReference>
<dbReference type="InterPro" id="IPR036397">
    <property type="entry name" value="RNaseH_sf"/>
</dbReference>
<dbReference type="Pfam" id="PF18701">
    <property type="entry name" value="DUF5641"/>
    <property type="match status" value="1"/>
</dbReference>
<evidence type="ECO:0000313" key="3">
    <source>
        <dbReference type="Proteomes" id="UP000225706"/>
    </source>
</evidence>
<evidence type="ECO:0000313" key="2">
    <source>
        <dbReference type="EMBL" id="PFX11517.1"/>
    </source>
</evidence>
<dbReference type="PANTHER" id="PTHR47331">
    <property type="entry name" value="PHD-TYPE DOMAIN-CONTAINING PROTEIN"/>
    <property type="match status" value="1"/>
</dbReference>
<accession>A0A2B4R580</accession>
<dbReference type="InterPro" id="IPR041588">
    <property type="entry name" value="Integrase_H2C2"/>
</dbReference>
<dbReference type="InterPro" id="IPR012337">
    <property type="entry name" value="RNaseH-like_sf"/>
</dbReference>
<dbReference type="InterPro" id="IPR008042">
    <property type="entry name" value="Retrotrans_Pao"/>
</dbReference>
<dbReference type="Pfam" id="PF17921">
    <property type="entry name" value="Integrase_H2C2"/>
    <property type="match status" value="1"/>
</dbReference>
<dbReference type="Pfam" id="PF05380">
    <property type="entry name" value="Peptidase_A17"/>
    <property type="match status" value="1"/>
</dbReference>